<dbReference type="FunFam" id="3.90.640.10:FF:000134">
    <property type="entry name" value="Heat shock cognate 71 kDa protein"/>
    <property type="match status" value="1"/>
</dbReference>
<evidence type="ECO:0000256" key="1">
    <source>
        <dbReference type="ARBA" id="ARBA00007381"/>
    </source>
</evidence>
<evidence type="ECO:0000256" key="2">
    <source>
        <dbReference type="ARBA" id="ARBA00022741"/>
    </source>
</evidence>
<evidence type="ECO:0000256" key="3">
    <source>
        <dbReference type="ARBA" id="ARBA00022840"/>
    </source>
</evidence>
<dbReference type="FunFam" id="3.30.420.40:FF:000545">
    <property type="entry name" value="Endoplasmic reticulum chaperone BiP"/>
    <property type="match status" value="1"/>
</dbReference>
<dbReference type="GO" id="GO:0005524">
    <property type="term" value="F:ATP binding"/>
    <property type="evidence" value="ECO:0007669"/>
    <property type="project" value="UniProtKB-KW"/>
</dbReference>
<protein>
    <submittedName>
        <fullName evidence="4">Uncharacterized protein</fullName>
    </submittedName>
</protein>
<dbReference type="SUPFAM" id="SSF53067">
    <property type="entry name" value="Actin-like ATPase domain"/>
    <property type="match status" value="2"/>
</dbReference>
<comment type="caution">
    <text evidence="4">The sequence shown here is derived from an EMBL/GenBank/DDBJ whole genome shotgun (WGS) entry which is preliminary data.</text>
</comment>
<organism evidence="4 5">
    <name type="scientific">Saponaria officinalis</name>
    <name type="common">Common soapwort</name>
    <name type="synonym">Lychnis saponaria</name>
    <dbReference type="NCBI Taxonomy" id="3572"/>
    <lineage>
        <taxon>Eukaryota</taxon>
        <taxon>Viridiplantae</taxon>
        <taxon>Streptophyta</taxon>
        <taxon>Embryophyta</taxon>
        <taxon>Tracheophyta</taxon>
        <taxon>Spermatophyta</taxon>
        <taxon>Magnoliopsida</taxon>
        <taxon>eudicotyledons</taxon>
        <taxon>Gunneridae</taxon>
        <taxon>Pentapetalae</taxon>
        <taxon>Caryophyllales</taxon>
        <taxon>Caryophyllaceae</taxon>
        <taxon>Caryophylleae</taxon>
        <taxon>Saponaria</taxon>
    </lineage>
</organism>
<dbReference type="InterPro" id="IPR013126">
    <property type="entry name" value="Hsp_70_fam"/>
</dbReference>
<dbReference type="PRINTS" id="PR00301">
    <property type="entry name" value="HEATSHOCK70"/>
</dbReference>
<dbReference type="InterPro" id="IPR043129">
    <property type="entry name" value="ATPase_NBD"/>
</dbReference>
<dbReference type="Pfam" id="PF00012">
    <property type="entry name" value="HSP70"/>
    <property type="match status" value="1"/>
</dbReference>
<dbReference type="Proteomes" id="UP001443914">
    <property type="component" value="Unassembled WGS sequence"/>
</dbReference>
<comment type="similarity">
    <text evidence="1">Belongs to the heat shock protein 70 family.</text>
</comment>
<dbReference type="Gene3D" id="3.30.420.40">
    <property type="match status" value="3"/>
</dbReference>
<dbReference type="PROSITE" id="PS00329">
    <property type="entry name" value="HSP70_2"/>
    <property type="match status" value="1"/>
</dbReference>
<evidence type="ECO:0000313" key="5">
    <source>
        <dbReference type="Proteomes" id="UP001443914"/>
    </source>
</evidence>
<keyword evidence="2" id="KW-0547">Nucleotide-binding</keyword>
<accession>A0AAW1M5M9</accession>
<name>A0AAW1M5M9_SAPOF</name>
<sequence length="302" mass="33707">MKLWPFTVVEGTSSGSKEKPVIVATYKGEKKEFTIEQISGFILEKMRNVAETFLGTEVKNVVVTVPAYFNDSQRRATKDAGEIAGFNVIAIINEPTVAAMAYGLDTRDMYQNNVKKNVMVFDLGGGTFDVSMVTIERGKIDVKAVSGDTHLGAGNFDTRMVKHCLGEFKNNHDNVVIETSKLLARLKEASNKAKIFLSASAQASIEIDALYEGIDFSSNIRRGRFESLNMDLFKRCIEIVENCLKDANMEKSDVDDIILIGGSTRIPKVQQLLKVFFMEESFVEPSTQMRLLRMGLLFMLQL</sequence>
<dbReference type="GO" id="GO:0140662">
    <property type="term" value="F:ATP-dependent protein folding chaperone"/>
    <property type="evidence" value="ECO:0007669"/>
    <property type="project" value="InterPro"/>
</dbReference>
<dbReference type="InterPro" id="IPR018181">
    <property type="entry name" value="Heat_shock_70_CS"/>
</dbReference>
<dbReference type="EMBL" id="JBDFQZ010000003">
    <property type="protein sequence ID" value="KAK9741013.1"/>
    <property type="molecule type" value="Genomic_DNA"/>
</dbReference>
<dbReference type="PANTHER" id="PTHR19375">
    <property type="entry name" value="HEAT SHOCK PROTEIN 70KDA"/>
    <property type="match status" value="1"/>
</dbReference>
<keyword evidence="5" id="KW-1185">Reference proteome</keyword>
<proteinExistence type="inferred from homology"/>
<dbReference type="PROSITE" id="PS01036">
    <property type="entry name" value="HSP70_3"/>
    <property type="match status" value="1"/>
</dbReference>
<dbReference type="AlphaFoldDB" id="A0AAW1M5M9"/>
<reference evidence="4" key="1">
    <citation type="submission" date="2024-03" db="EMBL/GenBank/DDBJ databases">
        <title>WGS assembly of Saponaria officinalis var. Norfolk2.</title>
        <authorList>
            <person name="Jenkins J."/>
            <person name="Shu S."/>
            <person name="Grimwood J."/>
            <person name="Barry K."/>
            <person name="Goodstein D."/>
            <person name="Schmutz J."/>
            <person name="Leebens-Mack J."/>
            <person name="Osbourn A."/>
        </authorList>
    </citation>
    <scope>NUCLEOTIDE SEQUENCE [LARGE SCALE GENOMIC DNA]</scope>
    <source>
        <strain evidence="4">JIC</strain>
    </source>
</reference>
<gene>
    <name evidence="4" type="ORF">RND81_03G075800</name>
</gene>
<evidence type="ECO:0000313" key="4">
    <source>
        <dbReference type="EMBL" id="KAK9741013.1"/>
    </source>
</evidence>
<keyword evidence="3" id="KW-0067">ATP-binding</keyword>